<dbReference type="RefSeq" id="WP_202237195.1">
    <property type="nucleotide sequence ID" value="NZ_AP018365.1"/>
</dbReference>
<dbReference type="EMBL" id="AP018365">
    <property type="protein sequence ID" value="BBB01280.1"/>
    <property type="molecule type" value="Genomic_DNA"/>
</dbReference>
<accession>A0A7U3UYZ6</accession>
<feature type="domain" description="SsuA/THI5-like" evidence="1">
    <location>
        <begin position="62"/>
        <end position="265"/>
    </location>
</feature>
<protein>
    <recommendedName>
        <fullName evidence="1">SsuA/THI5-like domain-containing protein</fullName>
    </recommendedName>
</protein>
<proteinExistence type="predicted"/>
<dbReference type="AlphaFoldDB" id="A0A7U3UYZ6"/>
<reference evidence="2 3" key="2">
    <citation type="journal article" date="2011" name="J. Antibiot.">
        <title>Furaquinocins I and J: novel polyketide isoprenoid hybrid compounds from Streptomyces reveromyceticus SN-593.</title>
        <authorList>
            <person name="Panthee S."/>
            <person name="Takahashi S."/>
            <person name="Takagi H."/>
            <person name="Nogawa T."/>
            <person name="Oowada E."/>
            <person name="Uramoto M."/>
            <person name="Osada H."/>
        </authorList>
    </citation>
    <scope>NUCLEOTIDE SEQUENCE [LARGE SCALE GENOMIC DNA]</scope>
    <source>
        <strain evidence="2 3">SN-593</strain>
    </source>
</reference>
<name>A0A7U3UYZ6_9ACTN</name>
<reference evidence="2 3" key="4">
    <citation type="journal article" date="2020" name="Sci. Rep.">
        <title>beta-carboline chemical signals induce reveromycin production through a LuxR family regulator in Streptomyces sp. SN-593.</title>
        <authorList>
            <person name="Panthee S."/>
            <person name="Kito N."/>
            <person name="Hayashi T."/>
            <person name="Shimizu T."/>
            <person name="Ishikawa J."/>
            <person name="Hamamoto H."/>
            <person name="Osada H."/>
            <person name="Takahashi S."/>
        </authorList>
    </citation>
    <scope>NUCLEOTIDE SEQUENCE [LARGE SCALE GENOMIC DNA]</scope>
    <source>
        <strain evidence="2 3">SN-593</strain>
    </source>
</reference>
<evidence type="ECO:0000313" key="2">
    <source>
        <dbReference type="EMBL" id="BBB01280.1"/>
    </source>
</evidence>
<gene>
    <name evidence="2" type="ORF">RVR_8600</name>
</gene>
<dbReference type="PANTHER" id="PTHR30024">
    <property type="entry name" value="ALIPHATIC SULFONATES-BINDING PROTEIN-RELATED"/>
    <property type="match status" value="1"/>
</dbReference>
<evidence type="ECO:0000259" key="1">
    <source>
        <dbReference type="Pfam" id="PF09084"/>
    </source>
</evidence>
<dbReference type="Gene3D" id="3.40.190.10">
    <property type="entry name" value="Periplasmic binding protein-like II"/>
    <property type="match status" value="2"/>
</dbReference>
<dbReference type="KEGG" id="arev:RVR_8600"/>
<dbReference type="Proteomes" id="UP000595703">
    <property type="component" value="Chromosome"/>
</dbReference>
<reference evidence="2 3" key="1">
    <citation type="journal article" date="2010" name="J. Bacteriol.">
        <title>Biochemical characterization of a novel indole prenyltransferase from Streptomyces sp. SN-593.</title>
        <authorList>
            <person name="Takahashi S."/>
            <person name="Takagi H."/>
            <person name="Toyoda A."/>
            <person name="Uramoto M."/>
            <person name="Nogawa T."/>
            <person name="Ueki M."/>
            <person name="Sakaki Y."/>
            <person name="Osada H."/>
        </authorList>
    </citation>
    <scope>NUCLEOTIDE SEQUENCE [LARGE SCALE GENOMIC DNA]</scope>
    <source>
        <strain evidence="2 3">SN-593</strain>
    </source>
</reference>
<dbReference type="SUPFAM" id="SSF53850">
    <property type="entry name" value="Periplasmic binding protein-like II"/>
    <property type="match status" value="1"/>
</dbReference>
<keyword evidence="3" id="KW-1185">Reference proteome</keyword>
<dbReference type="PROSITE" id="PS51257">
    <property type="entry name" value="PROKAR_LIPOPROTEIN"/>
    <property type="match status" value="1"/>
</dbReference>
<dbReference type="Pfam" id="PF09084">
    <property type="entry name" value="NMT1"/>
    <property type="match status" value="1"/>
</dbReference>
<evidence type="ECO:0000313" key="3">
    <source>
        <dbReference type="Proteomes" id="UP000595703"/>
    </source>
</evidence>
<reference evidence="2 3" key="3">
    <citation type="journal article" date="2011" name="Nat. Chem. Biol.">
        <title>Reveromycin A biosynthesis uses RevG and RevJ for stereospecific spiroacetal formation.</title>
        <authorList>
            <person name="Takahashi S."/>
            <person name="Toyoda A."/>
            <person name="Sekiyama Y."/>
            <person name="Takagi H."/>
            <person name="Nogawa T."/>
            <person name="Uramoto M."/>
            <person name="Suzuki R."/>
            <person name="Koshino H."/>
            <person name="Kumano T."/>
            <person name="Panthee S."/>
            <person name="Dairi T."/>
            <person name="Ishikawa J."/>
            <person name="Ikeda H."/>
            <person name="Sakaki Y."/>
            <person name="Osada H."/>
        </authorList>
    </citation>
    <scope>NUCLEOTIDE SEQUENCE [LARGE SCALE GENOMIC DNA]</scope>
    <source>
        <strain evidence="2 3">SN-593</strain>
    </source>
</reference>
<organism evidence="2 3">
    <name type="scientific">Actinacidiphila reveromycinica</name>
    <dbReference type="NCBI Taxonomy" id="659352"/>
    <lineage>
        <taxon>Bacteria</taxon>
        <taxon>Bacillati</taxon>
        <taxon>Actinomycetota</taxon>
        <taxon>Actinomycetes</taxon>
        <taxon>Kitasatosporales</taxon>
        <taxon>Streptomycetaceae</taxon>
        <taxon>Actinacidiphila</taxon>
    </lineage>
</organism>
<sequence length="349" mass="35562">MGSRHTTDRFPRRRALLLPVLLTVTASLGLAACGSSGTSSGSSSGGASADRITFGDLSPTTTLTPFYAAEYEGFFKKAGLDVSVEKFTGGGSSSVAALATGAVDVASGGPTNFIGDIAEKAVSGRIFAQAAGAQYDVLAAKGITSIAQLKGRTIGVSGGNSADEIYLMAVLSHYGVDPDDVTFVTAGTLAQRFGAVSGGTVKATAELNTQRSVEQRVGTVVLKAEDSAVQVPNVTFWASDDALRSRPAALRKLVGVLVSSARWAAQPAHRKAAVADCEKGSGATAESCEETLAVNTDPARAGRWTWSSTWAVDTAGIAKAISATAQVIPDAKGLSVADVVDTSLTGTRP</sequence>
<dbReference type="InterPro" id="IPR015168">
    <property type="entry name" value="SsuA/THI5"/>
</dbReference>